<comment type="caution">
    <text evidence="2">The sequence shown here is derived from an EMBL/GenBank/DDBJ whole genome shotgun (WGS) entry which is preliminary data.</text>
</comment>
<evidence type="ECO:0000259" key="1">
    <source>
        <dbReference type="PROSITE" id="PS51186"/>
    </source>
</evidence>
<dbReference type="CDD" id="cd04301">
    <property type="entry name" value="NAT_SF"/>
    <property type="match status" value="1"/>
</dbReference>
<proteinExistence type="predicted"/>
<protein>
    <submittedName>
        <fullName evidence="2">Acetyltransferase</fullName>
    </submittedName>
</protein>
<organism evidence="2 3">
    <name type="scientific">Dictyobacter aurantiacus</name>
    <dbReference type="NCBI Taxonomy" id="1936993"/>
    <lineage>
        <taxon>Bacteria</taxon>
        <taxon>Bacillati</taxon>
        <taxon>Chloroflexota</taxon>
        <taxon>Ktedonobacteria</taxon>
        <taxon>Ktedonobacterales</taxon>
        <taxon>Dictyobacteraceae</taxon>
        <taxon>Dictyobacter</taxon>
    </lineage>
</organism>
<dbReference type="Pfam" id="PF13302">
    <property type="entry name" value="Acetyltransf_3"/>
    <property type="match status" value="1"/>
</dbReference>
<keyword evidence="2" id="KW-0808">Transferase</keyword>
<dbReference type="AlphaFoldDB" id="A0A401ZL36"/>
<dbReference type="Gene3D" id="3.40.630.30">
    <property type="match status" value="1"/>
</dbReference>
<keyword evidence="3" id="KW-1185">Reference proteome</keyword>
<sequence>MFALDNVSLRPLEIDDLDTFYGWEYDIEISLLAGWVPLLSKTAFRQKFEQRISEPRDDMKYFAIDYKGRFVGFLQLARIDIDERRATIGIVIGSREHWGRGIGSTALRLVLDYAFTVNNLERVYAEVWGINPRSQRLMERVGFQKEGILRQHEIHNGVRQDVHFYGILKPEFYQRYETIFKLAD</sequence>
<evidence type="ECO:0000313" key="3">
    <source>
        <dbReference type="Proteomes" id="UP000287224"/>
    </source>
</evidence>
<dbReference type="RefSeq" id="WP_126598844.1">
    <property type="nucleotide sequence ID" value="NZ_BIFQ01000001.1"/>
</dbReference>
<dbReference type="EMBL" id="BIFQ01000001">
    <property type="protein sequence ID" value="GCE07524.1"/>
    <property type="molecule type" value="Genomic_DNA"/>
</dbReference>
<evidence type="ECO:0000313" key="2">
    <source>
        <dbReference type="EMBL" id="GCE07524.1"/>
    </source>
</evidence>
<reference evidence="3" key="1">
    <citation type="submission" date="2018-12" db="EMBL/GenBank/DDBJ databases">
        <title>Tengunoibacter tsumagoiensis gen. nov., sp. nov., Dictyobacter kobayashii sp. nov., D. alpinus sp. nov., and D. joshuensis sp. nov. and description of Dictyobacteraceae fam. nov. within the order Ktedonobacterales isolated from Tengu-no-mugimeshi.</title>
        <authorList>
            <person name="Wang C.M."/>
            <person name="Zheng Y."/>
            <person name="Sakai Y."/>
            <person name="Toyoda A."/>
            <person name="Minakuchi Y."/>
            <person name="Abe K."/>
            <person name="Yokota A."/>
            <person name="Yabe S."/>
        </authorList>
    </citation>
    <scope>NUCLEOTIDE SEQUENCE [LARGE SCALE GENOMIC DNA]</scope>
    <source>
        <strain evidence="3">S-27</strain>
    </source>
</reference>
<dbReference type="PROSITE" id="PS51186">
    <property type="entry name" value="GNAT"/>
    <property type="match status" value="1"/>
</dbReference>
<dbReference type="SUPFAM" id="SSF55729">
    <property type="entry name" value="Acyl-CoA N-acyltransferases (Nat)"/>
    <property type="match status" value="1"/>
</dbReference>
<dbReference type="InterPro" id="IPR000182">
    <property type="entry name" value="GNAT_dom"/>
</dbReference>
<accession>A0A401ZL36</accession>
<name>A0A401ZL36_9CHLR</name>
<dbReference type="OrthoDB" id="9795206at2"/>
<dbReference type="InterPro" id="IPR016181">
    <property type="entry name" value="Acyl_CoA_acyltransferase"/>
</dbReference>
<dbReference type="PANTHER" id="PTHR43415:SF3">
    <property type="entry name" value="GNAT-FAMILY ACETYLTRANSFERASE"/>
    <property type="match status" value="1"/>
</dbReference>
<dbReference type="GO" id="GO:0016747">
    <property type="term" value="F:acyltransferase activity, transferring groups other than amino-acyl groups"/>
    <property type="evidence" value="ECO:0007669"/>
    <property type="project" value="InterPro"/>
</dbReference>
<dbReference type="PANTHER" id="PTHR43415">
    <property type="entry name" value="SPERMIDINE N(1)-ACETYLTRANSFERASE"/>
    <property type="match status" value="1"/>
</dbReference>
<feature type="domain" description="N-acetyltransferase" evidence="1">
    <location>
        <begin position="7"/>
        <end position="171"/>
    </location>
</feature>
<gene>
    <name evidence="2" type="ORF">KDAU_48530</name>
</gene>
<dbReference type="Proteomes" id="UP000287224">
    <property type="component" value="Unassembled WGS sequence"/>
</dbReference>